<dbReference type="SUPFAM" id="SSF47473">
    <property type="entry name" value="EF-hand"/>
    <property type="match status" value="1"/>
</dbReference>
<dbReference type="Pfam" id="PF13499">
    <property type="entry name" value="EF-hand_7"/>
    <property type="match status" value="2"/>
</dbReference>
<evidence type="ECO:0000256" key="2">
    <source>
        <dbReference type="ARBA" id="ARBA00022837"/>
    </source>
</evidence>
<keyword evidence="2" id="KW-0106">Calcium</keyword>
<dbReference type="AlphaFoldDB" id="A0A6T8PHQ8"/>
<dbReference type="EMBL" id="HBFX01005592">
    <property type="protein sequence ID" value="CAD8948899.1"/>
    <property type="molecule type" value="Transcribed_RNA"/>
</dbReference>
<accession>A0A6T8PHQ8</accession>
<dbReference type="PROSITE" id="PS50222">
    <property type="entry name" value="EF_HAND_2"/>
    <property type="match status" value="2"/>
</dbReference>
<gene>
    <name evidence="5" type="ORF">HAND00432_LOCUS3417</name>
    <name evidence="4" type="ORF">HAND1043_LOCUS22835</name>
</gene>
<sequence>MMKKKGGMDADQEGLDRTELESIKRVFERLDRKNDGKICRDEISQQFEILGYRPKKHTDYGTSEVVDMIWEVDEDCDGMIDWENFIQLYVRCRKDKSGCEPKRLFNLIEFMINDKDGSGTINEDEVMEVLYHRYGKEAMQKMTDEVFKNDRDGDKELDFQDFLAIVNAGMHQQAATRDGGGTSPAKKKK</sequence>
<dbReference type="PANTHER" id="PTHR23048:SF0">
    <property type="entry name" value="CALMODULIN LIKE 3"/>
    <property type="match status" value="1"/>
</dbReference>
<dbReference type="PROSITE" id="PS00018">
    <property type="entry name" value="EF_HAND_1"/>
    <property type="match status" value="2"/>
</dbReference>
<feature type="domain" description="EF-hand" evidence="3">
    <location>
        <begin position="18"/>
        <end position="53"/>
    </location>
</feature>
<dbReference type="GO" id="GO:0005509">
    <property type="term" value="F:calcium ion binding"/>
    <property type="evidence" value="ECO:0007669"/>
    <property type="project" value="InterPro"/>
</dbReference>
<evidence type="ECO:0000313" key="5">
    <source>
        <dbReference type="EMBL" id="CAD8948899.1"/>
    </source>
</evidence>
<proteinExistence type="predicted"/>
<dbReference type="GO" id="GO:0016460">
    <property type="term" value="C:myosin II complex"/>
    <property type="evidence" value="ECO:0007669"/>
    <property type="project" value="TreeGrafter"/>
</dbReference>
<feature type="domain" description="EF-hand" evidence="3">
    <location>
        <begin position="110"/>
        <end position="136"/>
    </location>
</feature>
<organism evidence="5">
    <name type="scientific">Hemiselmis andersenii</name>
    <name type="common">Cryptophyte alga</name>
    <dbReference type="NCBI Taxonomy" id="464988"/>
    <lineage>
        <taxon>Eukaryota</taxon>
        <taxon>Cryptophyceae</taxon>
        <taxon>Cryptomonadales</taxon>
        <taxon>Hemiselmidaceae</taxon>
        <taxon>Hemiselmis</taxon>
    </lineage>
</organism>
<evidence type="ECO:0000313" key="4">
    <source>
        <dbReference type="EMBL" id="CAD8756326.1"/>
    </source>
</evidence>
<dbReference type="InterPro" id="IPR018247">
    <property type="entry name" value="EF_Hand_1_Ca_BS"/>
</dbReference>
<dbReference type="SMART" id="SM00054">
    <property type="entry name" value="EFh"/>
    <property type="match status" value="4"/>
</dbReference>
<evidence type="ECO:0000256" key="1">
    <source>
        <dbReference type="ARBA" id="ARBA00022737"/>
    </source>
</evidence>
<protein>
    <recommendedName>
        <fullName evidence="3">EF-hand domain-containing protein</fullName>
    </recommendedName>
</protein>
<dbReference type="InterPro" id="IPR011992">
    <property type="entry name" value="EF-hand-dom_pair"/>
</dbReference>
<dbReference type="Gene3D" id="1.10.238.10">
    <property type="entry name" value="EF-hand"/>
    <property type="match status" value="2"/>
</dbReference>
<evidence type="ECO:0000259" key="3">
    <source>
        <dbReference type="PROSITE" id="PS50222"/>
    </source>
</evidence>
<reference evidence="5" key="1">
    <citation type="submission" date="2021-01" db="EMBL/GenBank/DDBJ databases">
        <authorList>
            <person name="Corre E."/>
            <person name="Pelletier E."/>
            <person name="Niang G."/>
            <person name="Scheremetjew M."/>
            <person name="Finn R."/>
            <person name="Kale V."/>
            <person name="Holt S."/>
            <person name="Cochrane G."/>
            <person name="Meng A."/>
            <person name="Brown T."/>
            <person name="Cohen L."/>
        </authorList>
    </citation>
    <scope>NUCLEOTIDE SEQUENCE</scope>
    <source>
        <strain evidence="4">CCMP441</strain>
        <strain evidence="5">CCMP644</strain>
    </source>
</reference>
<dbReference type="FunFam" id="1.10.238.10:FF:000003">
    <property type="entry name" value="Calmodulin A"/>
    <property type="match status" value="1"/>
</dbReference>
<dbReference type="InterPro" id="IPR050230">
    <property type="entry name" value="CALM/Myosin/TropC-like"/>
</dbReference>
<name>A0A6T8PHQ8_HEMAN</name>
<dbReference type="PANTHER" id="PTHR23048">
    <property type="entry name" value="MYOSIN LIGHT CHAIN 1, 3"/>
    <property type="match status" value="1"/>
</dbReference>
<keyword evidence="1" id="KW-0677">Repeat</keyword>
<dbReference type="InterPro" id="IPR002048">
    <property type="entry name" value="EF_hand_dom"/>
</dbReference>
<dbReference type="EMBL" id="HBFK01037690">
    <property type="protein sequence ID" value="CAD8756326.1"/>
    <property type="molecule type" value="Transcribed_RNA"/>
</dbReference>